<name>A0A9D4UJN5_ADICA</name>
<gene>
    <name evidence="2" type="ORF">GOP47_0015425</name>
</gene>
<evidence type="ECO:0000256" key="1">
    <source>
        <dbReference type="SAM" id="MobiDB-lite"/>
    </source>
</evidence>
<organism evidence="2 3">
    <name type="scientific">Adiantum capillus-veneris</name>
    <name type="common">Maidenhair fern</name>
    <dbReference type="NCBI Taxonomy" id="13818"/>
    <lineage>
        <taxon>Eukaryota</taxon>
        <taxon>Viridiplantae</taxon>
        <taxon>Streptophyta</taxon>
        <taxon>Embryophyta</taxon>
        <taxon>Tracheophyta</taxon>
        <taxon>Polypodiopsida</taxon>
        <taxon>Polypodiidae</taxon>
        <taxon>Polypodiales</taxon>
        <taxon>Pteridineae</taxon>
        <taxon>Pteridaceae</taxon>
        <taxon>Vittarioideae</taxon>
        <taxon>Adiantum</taxon>
    </lineage>
</organism>
<feature type="region of interest" description="Disordered" evidence="1">
    <location>
        <begin position="24"/>
        <end position="47"/>
    </location>
</feature>
<feature type="compositionally biased region" description="Acidic residues" evidence="1">
    <location>
        <begin position="176"/>
        <end position="210"/>
    </location>
</feature>
<proteinExistence type="predicted"/>
<dbReference type="AlphaFoldDB" id="A0A9D4UJN5"/>
<keyword evidence="3" id="KW-1185">Reference proteome</keyword>
<sequence>MGSTNRPPRRARSSKVSYAYSCSEDEDEDFSVAHEPIPSKASESKDFTRRNLALKRVSRSQEKAEAFQIQKAIEQSLSHGEVKENASRVLFNGVQDSKEVDDSEEDAQDVRYMDHNQEESKSLLSEDCPQERGMPIPSNGTIHGDDTSTGQVVVYSSRQKKTEALNIDTKRSKLAEEEDVDWSCEDDNNGDDDNGSNENVTEDESSDSSEDSGHKRKGPAKSQQRGEKVVGITGKEQKSLTAPIKRPRSSRAVPEAGAHLTSEKRQGIGIKPLVHTRLADCKDVMRNSSSIESKRKHVGTSRESNEFGKQGVPLKQSPLVAAKKHAVHSNAQKINTSPGETPGILAFAGQSPTGLHRRVIGLSRRFKPPPLHPYLQRMES</sequence>
<evidence type="ECO:0000313" key="2">
    <source>
        <dbReference type="EMBL" id="KAI5069124.1"/>
    </source>
</evidence>
<feature type="region of interest" description="Disordered" evidence="1">
    <location>
        <begin position="93"/>
        <end position="271"/>
    </location>
</feature>
<feature type="compositionally biased region" description="Basic and acidic residues" evidence="1">
    <location>
        <begin position="108"/>
        <end position="121"/>
    </location>
</feature>
<feature type="region of interest" description="Disordered" evidence="1">
    <location>
        <begin position="329"/>
        <end position="349"/>
    </location>
</feature>
<feature type="compositionally biased region" description="Basic and acidic residues" evidence="1">
    <location>
        <begin position="160"/>
        <end position="175"/>
    </location>
</feature>
<dbReference type="OrthoDB" id="1925245at2759"/>
<reference evidence="2" key="1">
    <citation type="submission" date="2021-01" db="EMBL/GenBank/DDBJ databases">
        <title>Adiantum capillus-veneris genome.</title>
        <authorList>
            <person name="Fang Y."/>
            <person name="Liao Q."/>
        </authorList>
    </citation>
    <scope>NUCLEOTIDE SEQUENCE</scope>
    <source>
        <strain evidence="2">H3</strain>
        <tissue evidence="2">Leaf</tissue>
    </source>
</reference>
<accession>A0A9D4UJN5</accession>
<feature type="region of interest" description="Disordered" evidence="1">
    <location>
        <begin position="285"/>
        <end position="313"/>
    </location>
</feature>
<protein>
    <submittedName>
        <fullName evidence="2">Uncharacterized protein</fullName>
    </submittedName>
</protein>
<evidence type="ECO:0000313" key="3">
    <source>
        <dbReference type="Proteomes" id="UP000886520"/>
    </source>
</evidence>
<comment type="caution">
    <text evidence="2">The sequence shown here is derived from an EMBL/GenBank/DDBJ whole genome shotgun (WGS) entry which is preliminary data.</text>
</comment>
<dbReference type="Proteomes" id="UP000886520">
    <property type="component" value="Chromosome 15"/>
</dbReference>
<feature type="compositionally biased region" description="Polar residues" evidence="1">
    <location>
        <begin position="147"/>
        <end position="157"/>
    </location>
</feature>
<feature type="compositionally biased region" description="Polar residues" evidence="1">
    <location>
        <begin position="329"/>
        <end position="339"/>
    </location>
</feature>
<dbReference type="EMBL" id="JABFUD020000015">
    <property type="protein sequence ID" value="KAI5069124.1"/>
    <property type="molecule type" value="Genomic_DNA"/>
</dbReference>